<name>A0A423Q206_9GAMM</name>
<dbReference type="InterPro" id="IPR052520">
    <property type="entry name" value="ATL_DNA_repair"/>
</dbReference>
<dbReference type="InterPro" id="IPR036217">
    <property type="entry name" value="MethylDNA_cys_MeTrfase_DNAb"/>
</dbReference>
<keyword evidence="1" id="KW-0227">DNA damage</keyword>
<dbReference type="Proteomes" id="UP000285310">
    <property type="component" value="Unassembled WGS sequence"/>
</dbReference>
<dbReference type="AlphaFoldDB" id="A0A423Q206"/>
<gene>
    <name evidence="3" type="ORF">SAJA_00130</name>
</gene>
<dbReference type="CDD" id="cd06445">
    <property type="entry name" value="ATase"/>
    <property type="match status" value="1"/>
</dbReference>
<accession>A0A423Q206</accession>
<dbReference type="PANTHER" id="PTHR42942">
    <property type="entry name" value="6-O-METHYLGUANINE DNA METHYLTRANSFERASE"/>
    <property type="match status" value="1"/>
</dbReference>
<organism evidence="3 4">
    <name type="scientific">Salinisphaera japonica YTM-1</name>
    <dbReference type="NCBI Taxonomy" id="1209778"/>
    <lineage>
        <taxon>Bacteria</taxon>
        <taxon>Pseudomonadati</taxon>
        <taxon>Pseudomonadota</taxon>
        <taxon>Gammaproteobacteria</taxon>
        <taxon>Salinisphaerales</taxon>
        <taxon>Salinisphaeraceae</taxon>
        <taxon>Salinisphaera</taxon>
    </lineage>
</organism>
<keyword evidence="3" id="KW-0489">Methyltransferase</keyword>
<evidence type="ECO:0000259" key="2">
    <source>
        <dbReference type="Pfam" id="PF01035"/>
    </source>
</evidence>
<dbReference type="SUPFAM" id="SSF46767">
    <property type="entry name" value="Methylated DNA-protein cysteine methyltransferase, C-terminal domain"/>
    <property type="match status" value="1"/>
</dbReference>
<dbReference type="GO" id="GO:0006281">
    <property type="term" value="P:DNA repair"/>
    <property type="evidence" value="ECO:0007669"/>
    <property type="project" value="InterPro"/>
</dbReference>
<dbReference type="Gene3D" id="1.10.10.10">
    <property type="entry name" value="Winged helix-like DNA-binding domain superfamily/Winged helix DNA-binding domain"/>
    <property type="match status" value="1"/>
</dbReference>
<evidence type="ECO:0000313" key="3">
    <source>
        <dbReference type="EMBL" id="ROO32696.1"/>
    </source>
</evidence>
<dbReference type="RefSeq" id="WP_123656625.1">
    <property type="nucleotide sequence ID" value="NZ_AYKG01000001.1"/>
</dbReference>
<feature type="domain" description="Methylated-DNA-[protein]-cysteine S-methyltransferase DNA binding" evidence="2">
    <location>
        <begin position="6"/>
        <end position="85"/>
    </location>
</feature>
<dbReference type="PANTHER" id="PTHR42942:SF1">
    <property type="entry name" value="ALKYLTRANSFERASE-LIKE PROTEIN 1"/>
    <property type="match status" value="1"/>
</dbReference>
<reference evidence="3 4" key="1">
    <citation type="submission" date="2013-10" db="EMBL/GenBank/DDBJ databases">
        <title>Salinisphaera japonica YTM-1 Genome Sequencing.</title>
        <authorList>
            <person name="Lai Q."/>
            <person name="Li C."/>
            <person name="Shao Z."/>
        </authorList>
    </citation>
    <scope>NUCLEOTIDE SEQUENCE [LARGE SCALE GENOMIC DNA]</scope>
    <source>
        <strain evidence="3 4">YTM-1</strain>
    </source>
</reference>
<keyword evidence="4" id="KW-1185">Reference proteome</keyword>
<dbReference type="InterPro" id="IPR014048">
    <property type="entry name" value="MethylDNA_cys_MeTrfase_DNA-bd"/>
</dbReference>
<dbReference type="Pfam" id="PF01035">
    <property type="entry name" value="DNA_binding_1"/>
    <property type="match status" value="1"/>
</dbReference>
<sequence>MSGERFAERVHALVARIPSGNVATYGDLAAYAGRPRAARQAGYAMHRCPPGLPWHRVINAQGRLSVAAGSTAWLTQRRRLEEEGVVFMGGRIELARYRWAGPNED</sequence>
<dbReference type="OrthoDB" id="9132167at2"/>
<dbReference type="InParanoid" id="A0A423Q206"/>
<dbReference type="GO" id="GO:0008168">
    <property type="term" value="F:methyltransferase activity"/>
    <property type="evidence" value="ECO:0007669"/>
    <property type="project" value="UniProtKB-KW"/>
</dbReference>
<comment type="caution">
    <text evidence="3">The sequence shown here is derived from an EMBL/GenBank/DDBJ whole genome shotgun (WGS) entry which is preliminary data.</text>
</comment>
<dbReference type="EMBL" id="AYKG01000001">
    <property type="protein sequence ID" value="ROO32696.1"/>
    <property type="molecule type" value="Genomic_DNA"/>
</dbReference>
<evidence type="ECO:0000313" key="4">
    <source>
        <dbReference type="Proteomes" id="UP000285310"/>
    </source>
</evidence>
<keyword evidence="3" id="KW-0808">Transferase</keyword>
<dbReference type="GO" id="GO:0032259">
    <property type="term" value="P:methylation"/>
    <property type="evidence" value="ECO:0007669"/>
    <property type="project" value="UniProtKB-KW"/>
</dbReference>
<proteinExistence type="predicted"/>
<protein>
    <submittedName>
        <fullName evidence="3">Methylated-DNA--protein-cysteine methyltransferase</fullName>
    </submittedName>
</protein>
<evidence type="ECO:0000256" key="1">
    <source>
        <dbReference type="ARBA" id="ARBA00022763"/>
    </source>
</evidence>
<dbReference type="InterPro" id="IPR036388">
    <property type="entry name" value="WH-like_DNA-bd_sf"/>
</dbReference>
<dbReference type="FunCoup" id="A0A423Q206">
    <property type="interactions" value="75"/>
</dbReference>